<feature type="compositionally biased region" description="Low complexity" evidence="4">
    <location>
        <begin position="529"/>
        <end position="541"/>
    </location>
</feature>
<dbReference type="InterPro" id="IPR043509">
    <property type="entry name" value="Bromo_Brdt_II"/>
</dbReference>
<feature type="compositionally biased region" description="Polar residues" evidence="4">
    <location>
        <begin position="953"/>
        <end position="969"/>
    </location>
</feature>
<accession>A0ABM1N6N2</accession>
<feature type="compositionally biased region" description="Basic and acidic residues" evidence="4">
    <location>
        <begin position="38"/>
        <end position="51"/>
    </location>
</feature>
<dbReference type="InterPro" id="IPR031354">
    <property type="entry name" value="BRD4_CDT"/>
</dbReference>
<feature type="region of interest" description="Disordered" evidence="4">
    <location>
        <begin position="521"/>
        <end position="553"/>
    </location>
</feature>
<dbReference type="Gene3D" id="1.20.920.10">
    <property type="entry name" value="Bromodomain-like"/>
    <property type="match status" value="2"/>
</dbReference>
<dbReference type="GeneID" id="108566888"/>
<feature type="region of interest" description="Disordered" evidence="4">
    <location>
        <begin position="777"/>
        <end position="969"/>
    </location>
</feature>
<gene>
    <name evidence="8" type="primary">LOC108566888</name>
</gene>
<feature type="compositionally biased region" description="Low complexity" evidence="4">
    <location>
        <begin position="647"/>
        <end position="661"/>
    </location>
</feature>
<dbReference type="Proteomes" id="UP000695000">
    <property type="component" value="Unplaced"/>
</dbReference>
<feature type="region of interest" description="Disordered" evidence="4">
    <location>
        <begin position="304"/>
        <end position="345"/>
    </location>
</feature>
<dbReference type="InterPro" id="IPR001487">
    <property type="entry name" value="Bromodomain"/>
</dbReference>
<feature type="region of interest" description="Disordered" evidence="4">
    <location>
        <begin position="1198"/>
        <end position="1413"/>
    </location>
</feature>
<feature type="compositionally biased region" description="Basic and acidic residues" evidence="4">
    <location>
        <begin position="1207"/>
        <end position="1218"/>
    </location>
</feature>
<dbReference type="PROSITE" id="PS50014">
    <property type="entry name" value="BROMODOMAIN_2"/>
    <property type="match status" value="2"/>
</dbReference>
<dbReference type="PANTHER" id="PTHR22880:SF225">
    <property type="entry name" value="BROMODOMAIN-CONTAINING PROTEIN BET-1-RELATED"/>
    <property type="match status" value="1"/>
</dbReference>
<feature type="compositionally biased region" description="Low complexity" evidence="4">
    <location>
        <begin position="843"/>
        <end position="865"/>
    </location>
</feature>
<feature type="compositionally biased region" description="Basic residues" evidence="4">
    <location>
        <begin position="779"/>
        <end position="789"/>
    </location>
</feature>
<evidence type="ECO:0000256" key="4">
    <source>
        <dbReference type="SAM" id="MobiDB-lite"/>
    </source>
</evidence>
<organism evidence="7 8">
    <name type="scientific">Nicrophorus vespilloides</name>
    <name type="common">Boreal carrion beetle</name>
    <dbReference type="NCBI Taxonomy" id="110193"/>
    <lineage>
        <taxon>Eukaryota</taxon>
        <taxon>Metazoa</taxon>
        <taxon>Ecdysozoa</taxon>
        <taxon>Arthropoda</taxon>
        <taxon>Hexapoda</taxon>
        <taxon>Insecta</taxon>
        <taxon>Pterygota</taxon>
        <taxon>Neoptera</taxon>
        <taxon>Endopterygota</taxon>
        <taxon>Coleoptera</taxon>
        <taxon>Polyphaga</taxon>
        <taxon>Staphyliniformia</taxon>
        <taxon>Silphidae</taxon>
        <taxon>Nicrophorinae</taxon>
        <taxon>Nicrophorus</taxon>
    </lineage>
</organism>
<dbReference type="Pfam" id="PF00439">
    <property type="entry name" value="Bromodomain"/>
    <property type="match status" value="2"/>
</dbReference>
<dbReference type="Gene3D" id="1.20.1270.220">
    <property type="match status" value="1"/>
</dbReference>
<evidence type="ECO:0000313" key="7">
    <source>
        <dbReference type="Proteomes" id="UP000695000"/>
    </source>
</evidence>
<evidence type="ECO:0000256" key="1">
    <source>
        <dbReference type="ARBA" id="ARBA00022737"/>
    </source>
</evidence>
<dbReference type="SMART" id="SM00297">
    <property type="entry name" value="BROMO"/>
    <property type="match status" value="2"/>
</dbReference>
<dbReference type="InterPro" id="IPR050935">
    <property type="entry name" value="Bromo_chromatin_reader"/>
</dbReference>
<feature type="compositionally biased region" description="Low complexity" evidence="4">
    <location>
        <begin position="1359"/>
        <end position="1372"/>
    </location>
</feature>
<feature type="compositionally biased region" description="Polar residues" evidence="4">
    <location>
        <begin position="933"/>
        <end position="944"/>
    </location>
</feature>
<feature type="compositionally biased region" description="Gly residues" evidence="4">
    <location>
        <begin position="202"/>
        <end position="213"/>
    </location>
</feature>
<evidence type="ECO:0000259" key="6">
    <source>
        <dbReference type="PROSITE" id="PS51525"/>
    </source>
</evidence>
<feature type="region of interest" description="Disordered" evidence="4">
    <location>
        <begin position="634"/>
        <end position="719"/>
    </location>
</feature>
<dbReference type="InterPro" id="IPR018359">
    <property type="entry name" value="Bromodomain_CS"/>
</dbReference>
<dbReference type="PROSITE" id="PS51525">
    <property type="entry name" value="NET"/>
    <property type="match status" value="1"/>
</dbReference>
<sequence>MNCQDPDLDKLWEATFGVNMQQVEPPIQNNTNGGKMGDSMKEKEPSPRVDEPVEPVNGIVQPKITPPLSRPGRVTNQLQFLQKTVFKAVWKHQFAWPFHQPVDAKKLNLPDYHKIIKQPMDLGTIKKRLDNNFYWSGKECIQDFNTMFTNCYVYNKPGEDVVVMAQTLEKVFLTKVADMPKDEYTVDLPTKGGGVKGKKGRVSGGAGTPGTGRGRPPATVSSTVTTPVNNAGLPLGTTPPATVPGSTATTTIAPPPTAVPIAAAAAVAAAAAAAATAAATHSSLPQQIPPSAYHMAQPLAGQIEQPNLPPQVLPGTVMPPSQPAKVKKGVKRKADTTTPGASVFDYNTSMESKSAKVSARRESGRQIKKPIRPEMDGLVPYNQPNISPLMANIPNTLQHPSHKAKDKLSEALKSCNEILKELFSKKHSSYAWPFYKPVDAELLALHDYHEIIKKPMDLGTVKQKMDSREYRTAQEFALDVRLIFTNCYKYNPSDHDVVAMARKLQDVFEMKFAKIPDEPMNRINANAKSDSSSSGSCSESSSDTEDSEEERDKQIKLMKKELFAMQERISKLMEESDKKKKEKKKKDKSKKMVANCSSLGKPGAIAKSNSIITDSVDDSIASVVSGADLKMGTGDVHHPATGKSLNMHHTMAAAANAATKPPKSKGVRGPKPAGPNASGKRPKANNKPGGGRKKTPTVQPVAFDSEDEDNARPMSYDEKRQLSLDINKLPGDKLGRVVHIIQSREPSLRDSNPDEIEIDFETLKPSTLRELESYVASCLRKKPHKKMPGKSKDEQMAERKQELEKRLSDVNDKIGNVNKKAPKKDDGKVDATGASGGPSGRLSSSSSSSDTDSSTSSMSSSSSDSSDSEAEFVGGVNRPPKKKTKKSPNPAAAANNTVPLQKTPHEQPSTQQQVPPPPQQQPQQAVPPQQIPAVNNSVINSVPPQISPVAATNHVSAKPNATNNRKPSITNDIKPLIEQEQSHTITPPTVPQPPKPVALPTPSPDKPKPSIISPCTNTFTDPLEQSLASLERAMIKNEPLDSLNSGMVQMPLMHSLGMSCNPNQKPAMLQQSGVPQQQQQPPSSMGLDAIGNMPPTSMMPANSMMHSLAVHPSLDHDIPSLITPTSQAMLHTNNNGFGNIKHDYIGSMNNGLSSLGGVPMNITMSSIFDNIPPVNNVGVVKKELPVIQPKPIEELIEPLNVPGNMSMDKKLTPPEQKHQQSFSMSSSGPGAPGGQNYKSKHEPNMKSSWSSLGQSNSPQNSNQGGSSRQFVSDSFKAFQKQAKEKADREKARLESLEMKRQQKEQAEKERMRMENERRRERDEEDALEKASSFVSRKAVAEQKQPIPASRVDELRSSPGEDSISPGSQSSGSDRTERERQRLREQERRRREAMANQIDMNMQSDLMAAFEGSL</sequence>
<dbReference type="InterPro" id="IPR038336">
    <property type="entry name" value="NET_sf"/>
</dbReference>
<dbReference type="PANTHER" id="PTHR22880">
    <property type="entry name" value="FALZ-RELATED BROMODOMAIN-CONTAINING PROTEINS"/>
    <property type="match status" value="1"/>
</dbReference>
<evidence type="ECO:0000259" key="5">
    <source>
        <dbReference type="PROSITE" id="PS50014"/>
    </source>
</evidence>
<feature type="region of interest" description="Disordered" evidence="4">
    <location>
        <begin position="572"/>
        <end position="602"/>
    </location>
</feature>
<name>A0ABM1N6N2_NICVS</name>
<dbReference type="PRINTS" id="PR00503">
    <property type="entry name" value="BROMODOMAIN"/>
</dbReference>
<keyword evidence="1" id="KW-0677">Repeat</keyword>
<protein>
    <submittedName>
        <fullName evidence="8">Bromodomain-containing protein 2-like isoform X1</fullName>
    </submittedName>
</protein>
<proteinExistence type="predicted"/>
<feature type="region of interest" description="Disordered" evidence="4">
    <location>
        <begin position="24"/>
        <end position="68"/>
    </location>
</feature>
<dbReference type="InterPro" id="IPR027353">
    <property type="entry name" value="NET_dom"/>
</dbReference>
<evidence type="ECO:0000256" key="3">
    <source>
        <dbReference type="PROSITE-ProRule" id="PRU00035"/>
    </source>
</evidence>
<feature type="compositionally biased region" description="Basic residues" evidence="4">
    <location>
        <begin position="680"/>
        <end position="695"/>
    </location>
</feature>
<dbReference type="CDD" id="cd05498">
    <property type="entry name" value="Bromo_Brdt_II_like"/>
    <property type="match status" value="1"/>
</dbReference>
<dbReference type="RefSeq" id="XP_017782482.1">
    <property type="nucleotide sequence ID" value="XM_017926993.1"/>
</dbReference>
<feature type="compositionally biased region" description="Low complexity" evidence="4">
    <location>
        <begin position="887"/>
        <end position="896"/>
    </location>
</feature>
<feature type="compositionally biased region" description="Basic residues" evidence="4">
    <location>
        <begin position="580"/>
        <end position="591"/>
    </location>
</feature>
<feature type="compositionally biased region" description="Basic and acidic residues" evidence="4">
    <location>
        <begin position="1281"/>
        <end position="1321"/>
    </location>
</feature>
<dbReference type="PROSITE" id="PS00633">
    <property type="entry name" value="BROMODOMAIN_1"/>
    <property type="match status" value="2"/>
</dbReference>
<dbReference type="InterPro" id="IPR043508">
    <property type="entry name" value="Bromo_Brdt_I"/>
</dbReference>
<evidence type="ECO:0000256" key="2">
    <source>
        <dbReference type="ARBA" id="ARBA00023117"/>
    </source>
</evidence>
<dbReference type="CDD" id="cd05497">
    <property type="entry name" value="Bromo_Brdt_I_like"/>
    <property type="match status" value="1"/>
</dbReference>
<feature type="compositionally biased region" description="Polar residues" evidence="4">
    <location>
        <begin position="336"/>
        <end position="345"/>
    </location>
</feature>
<dbReference type="SUPFAM" id="SSF47370">
    <property type="entry name" value="Bromodomain"/>
    <property type="match status" value="2"/>
</dbReference>
<feature type="compositionally biased region" description="Polar residues" evidence="4">
    <location>
        <begin position="24"/>
        <end position="33"/>
    </location>
</feature>
<feature type="domain" description="NET" evidence="6">
    <location>
        <begin position="704"/>
        <end position="786"/>
    </location>
</feature>
<feature type="compositionally biased region" description="Low complexity" evidence="4">
    <location>
        <begin position="1219"/>
        <end position="1229"/>
    </location>
</feature>
<dbReference type="InterPro" id="IPR036427">
    <property type="entry name" value="Bromodomain-like_sf"/>
</dbReference>
<feature type="compositionally biased region" description="Basic and acidic residues" evidence="4">
    <location>
        <begin position="1373"/>
        <end position="1392"/>
    </location>
</feature>
<dbReference type="Pfam" id="PF17035">
    <property type="entry name" value="BET"/>
    <property type="match status" value="1"/>
</dbReference>
<feature type="compositionally biased region" description="Low complexity" evidence="4">
    <location>
        <begin position="214"/>
        <end position="231"/>
    </location>
</feature>
<evidence type="ECO:0000313" key="8">
    <source>
        <dbReference type="RefSeq" id="XP_017782482.1"/>
    </source>
</evidence>
<feature type="compositionally biased region" description="Pro residues" evidence="4">
    <location>
        <begin position="988"/>
        <end position="1004"/>
    </location>
</feature>
<feature type="compositionally biased region" description="Basic and acidic residues" evidence="4">
    <location>
        <begin position="790"/>
        <end position="812"/>
    </location>
</feature>
<feature type="compositionally biased region" description="Low complexity" evidence="4">
    <location>
        <begin position="1250"/>
        <end position="1267"/>
    </location>
</feature>
<reference evidence="8" key="1">
    <citation type="submission" date="2025-08" db="UniProtKB">
        <authorList>
            <consortium name="RefSeq"/>
        </authorList>
    </citation>
    <scope>IDENTIFICATION</scope>
    <source>
        <tissue evidence="8">Whole Larva</tissue>
    </source>
</reference>
<feature type="region of interest" description="Disordered" evidence="4">
    <location>
        <begin position="188"/>
        <end position="251"/>
    </location>
</feature>
<feature type="region of interest" description="Disordered" evidence="4">
    <location>
        <begin position="984"/>
        <end position="1007"/>
    </location>
</feature>
<keyword evidence="2 3" id="KW-0103">Bromodomain</keyword>
<dbReference type="Pfam" id="PF17105">
    <property type="entry name" value="BRD4_CDT"/>
    <property type="match status" value="1"/>
</dbReference>
<keyword evidence="7" id="KW-1185">Reference proteome</keyword>
<feature type="domain" description="Bromo" evidence="5">
    <location>
        <begin position="90"/>
        <end position="162"/>
    </location>
</feature>
<feature type="compositionally biased region" description="Low complexity" evidence="4">
    <location>
        <begin position="921"/>
        <end position="932"/>
    </location>
</feature>
<feature type="domain" description="Bromo" evidence="5">
    <location>
        <begin position="426"/>
        <end position="498"/>
    </location>
</feature>